<feature type="active site" description="Proton donor" evidence="9">
    <location>
        <position position="429"/>
    </location>
</feature>
<proteinExistence type="inferred from homology"/>
<dbReference type="SUPFAM" id="SSF53187">
    <property type="entry name" value="Zn-dependent exopeptidases"/>
    <property type="match status" value="1"/>
</dbReference>
<evidence type="ECO:0000256" key="7">
    <source>
        <dbReference type="ARBA" id="ARBA00022833"/>
    </source>
</evidence>
<evidence type="ECO:0000256" key="6">
    <source>
        <dbReference type="ARBA" id="ARBA00022801"/>
    </source>
</evidence>
<dbReference type="InterPro" id="IPR007484">
    <property type="entry name" value="Peptidase_M28"/>
</dbReference>
<evidence type="ECO:0000256" key="9">
    <source>
        <dbReference type="PIRSR" id="PIRSR623612-1"/>
    </source>
</evidence>
<dbReference type="Gene3D" id="3.10.170.10">
    <property type="match status" value="1"/>
</dbReference>
<dbReference type="InterPro" id="IPR050728">
    <property type="entry name" value="Zinc_Metalloprotease_M4"/>
</dbReference>
<keyword evidence="15" id="KW-1185">Reference proteome</keyword>
<keyword evidence="3 14" id="KW-0645">Protease</keyword>
<dbReference type="RefSeq" id="WP_091626284.1">
    <property type="nucleotide sequence ID" value="NZ_FOEF01000021.1"/>
</dbReference>
<dbReference type="SUPFAM" id="SSF55486">
    <property type="entry name" value="Metalloproteases ('zincins'), catalytic domain"/>
    <property type="match status" value="1"/>
</dbReference>
<dbReference type="EMBL" id="FOEF01000021">
    <property type="protein sequence ID" value="SEP52673.1"/>
    <property type="molecule type" value="Genomic_DNA"/>
</dbReference>
<evidence type="ECO:0000256" key="3">
    <source>
        <dbReference type="ARBA" id="ARBA00022670"/>
    </source>
</evidence>
<feature type="active site" evidence="9">
    <location>
        <position position="343"/>
    </location>
</feature>
<dbReference type="InterPro" id="IPR027268">
    <property type="entry name" value="Peptidase_M4/M1_CTD_sf"/>
</dbReference>
<dbReference type="STRING" id="394193.SAMN04489732_121144"/>
<dbReference type="PANTHER" id="PTHR33794">
    <property type="entry name" value="BACILLOLYSIN"/>
    <property type="match status" value="1"/>
</dbReference>
<evidence type="ECO:0000256" key="2">
    <source>
        <dbReference type="ARBA" id="ARBA00009388"/>
    </source>
</evidence>
<dbReference type="InterPro" id="IPR041756">
    <property type="entry name" value="M28_SGAP-like"/>
</dbReference>
<dbReference type="AlphaFoldDB" id="A0A1H8YKN8"/>
<dbReference type="Pfam" id="PF04389">
    <property type="entry name" value="Peptidase_M28"/>
    <property type="match status" value="1"/>
</dbReference>
<dbReference type="CDD" id="cd03876">
    <property type="entry name" value="M28_SGAP_like"/>
    <property type="match status" value="1"/>
</dbReference>
<dbReference type="Pfam" id="PF01447">
    <property type="entry name" value="Peptidase_M4"/>
    <property type="match status" value="1"/>
</dbReference>
<feature type="domain" description="Peptidase M28" evidence="13">
    <location>
        <begin position="602"/>
        <end position="806"/>
    </location>
</feature>
<comment type="similarity">
    <text evidence="2">Belongs to the peptidase M4 family.</text>
</comment>
<protein>
    <submittedName>
        <fullName evidence="14">Zn-dependent metalloprotease</fullName>
    </submittedName>
</protein>
<keyword evidence="6" id="KW-0378">Hydrolase</keyword>
<keyword evidence="7" id="KW-0862">Zinc</keyword>
<evidence type="ECO:0000256" key="4">
    <source>
        <dbReference type="ARBA" id="ARBA00022723"/>
    </source>
</evidence>
<evidence type="ECO:0000313" key="15">
    <source>
        <dbReference type="Proteomes" id="UP000198582"/>
    </source>
</evidence>
<dbReference type="PRINTS" id="PR00730">
    <property type="entry name" value="THERMOLYSIN"/>
</dbReference>
<gene>
    <name evidence="14" type="ORF">SAMN04489732_121144</name>
</gene>
<keyword evidence="5 10" id="KW-0732">Signal</keyword>
<dbReference type="OrthoDB" id="345880at2"/>
<dbReference type="PANTHER" id="PTHR33794:SF1">
    <property type="entry name" value="BACILLOLYSIN"/>
    <property type="match status" value="1"/>
</dbReference>
<accession>A0A1H8YKN8</accession>
<dbReference type="GO" id="GO:0006508">
    <property type="term" value="P:proteolysis"/>
    <property type="evidence" value="ECO:0007669"/>
    <property type="project" value="UniProtKB-KW"/>
</dbReference>
<feature type="domain" description="Peptidase M4 C-terminal" evidence="12">
    <location>
        <begin position="360"/>
        <end position="521"/>
    </location>
</feature>
<dbReference type="Proteomes" id="UP000198582">
    <property type="component" value="Unassembled WGS sequence"/>
</dbReference>
<dbReference type="Gene3D" id="3.40.630.10">
    <property type="entry name" value="Zn peptidases"/>
    <property type="match status" value="1"/>
</dbReference>
<dbReference type="Gene3D" id="3.10.450.40">
    <property type="match status" value="1"/>
</dbReference>
<evidence type="ECO:0000256" key="10">
    <source>
        <dbReference type="SAM" id="SignalP"/>
    </source>
</evidence>
<name>A0A1H8YKN8_9PSEU</name>
<organism evidence="14 15">
    <name type="scientific">Amycolatopsis saalfeldensis</name>
    <dbReference type="NCBI Taxonomy" id="394193"/>
    <lineage>
        <taxon>Bacteria</taxon>
        <taxon>Bacillati</taxon>
        <taxon>Actinomycetota</taxon>
        <taxon>Actinomycetes</taxon>
        <taxon>Pseudonocardiales</taxon>
        <taxon>Pseudonocardiaceae</taxon>
        <taxon>Amycolatopsis</taxon>
    </lineage>
</organism>
<dbReference type="CDD" id="cd09597">
    <property type="entry name" value="M4_TLP"/>
    <property type="match status" value="1"/>
</dbReference>
<evidence type="ECO:0000259" key="11">
    <source>
        <dbReference type="Pfam" id="PF01447"/>
    </source>
</evidence>
<evidence type="ECO:0000256" key="5">
    <source>
        <dbReference type="ARBA" id="ARBA00022729"/>
    </source>
</evidence>
<evidence type="ECO:0000259" key="13">
    <source>
        <dbReference type="Pfam" id="PF04389"/>
    </source>
</evidence>
<dbReference type="InterPro" id="IPR023612">
    <property type="entry name" value="Peptidase_M4"/>
</dbReference>
<evidence type="ECO:0000259" key="12">
    <source>
        <dbReference type="Pfam" id="PF02868"/>
    </source>
</evidence>
<dbReference type="GO" id="GO:0004177">
    <property type="term" value="F:aminopeptidase activity"/>
    <property type="evidence" value="ECO:0007669"/>
    <property type="project" value="InterPro"/>
</dbReference>
<dbReference type="FunFam" id="3.40.630.10:FF:000066">
    <property type="entry name" value="M28 family peptidase"/>
    <property type="match status" value="1"/>
</dbReference>
<evidence type="ECO:0000256" key="1">
    <source>
        <dbReference type="ARBA" id="ARBA00005957"/>
    </source>
</evidence>
<dbReference type="InterPro" id="IPR001570">
    <property type="entry name" value="Peptidase_M4_C_domain"/>
</dbReference>
<dbReference type="Gene3D" id="1.10.390.10">
    <property type="entry name" value="Neutral Protease Domain 2"/>
    <property type="match status" value="1"/>
</dbReference>
<evidence type="ECO:0000256" key="8">
    <source>
        <dbReference type="ARBA" id="ARBA00023049"/>
    </source>
</evidence>
<feature type="domain" description="Peptidase M4" evidence="11">
    <location>
        <begin position="214"/>
        <end position="350"/>
    </location>
</feature>
<dbReference type="GO" id="GO:0046872">
    <property type="term" value="F:metal ion binding"/>
    <property type="evidence" value="ECO:0007669"/>
    <property type="project" value="UniProtKB-KW"/>
</dbReference>
<keyword evidence="8 14" id="KW-0482">Metalloprotease</keyword>
<dbReference type="Pfam" id="PF02868">
    <property type="entry name" value="Peptidase_M4_C"/>
    <property type="match status" value="1"/>
</dbReference>
<comment type="similarity">
    <text evidence="1">Belongs to the peptidase M28 family. M28A subfamily.</text>
</comment>
<dbReference type="InterPro" id="IPR013856">
    <property type="entry name" value="Peptidase_M4_domain"/>
</dbReference>
<evidence type="ECO:0000313" key="14">
    <source>
        <dbReference type="EMBL" id="SEP52673.1"/>
    </source>
</evidence>
<feature type="signal peptide" evidence="10">
    <location>
        <begin position="1"/>
        <end position="31"/>
    </location>
</feature>
<keyword evidence="4" id="KW-0479">Metal-binding</keyword>
<feature type="chain" id="PRO_5011514379" evidence="10">
    <location>
        <begin position="32"/>
        <end position="814"/>
    </location>
</feature>
<sequence length="814" mass="83644">MTVRKVRTAAVATAAGLALSLLALPVTPAGAAPAQPAADPQALAATASDQAAAAGLDQLRKGADEAFHRLGTTPGGAGLFYSSYERTYRGLKVVGGDAVVVADGAGRVLDTAAAETAPIGVATKAAFDATKAASVARTQLPTVDSVSAPELVVLAGSAPKLAYEVVVAGRTAKAPSNLHVFVDAATGAVLDQRDDVKAEAPETTGSAGSTALAGTGNSYYVGNVGIDTTGSGSSFSMRDPGRTGISCGREGGSVFTGTDNAWGSGSGTDLETACVDTLFSVQTEWNMLRDWLGRNGINGSGGGYPASVGLNDVNAYWNGSSTHFGHSQDNRRQATSMDVVGHEFGHGIFQTTPGGAGGGNENGGLNESTGDIFGALTEAYANNPKDTPDYQVGEGVNLVGQGPIRYMYDPSLVGDPNCYSSSIPSTEVHAAAGPQNHWFYLLAEGSAAAGKPASPTCDNSTVSGIGIQKAGKIFYNGLLKKTSSWNHKAARKATLEAALALYPGSCTEFTAVKAAWNAVSVPAVSGEPSGCSTRAAVAPDISLANIKAHLNQLQAIAQQNGGNRSAGGGYAASVSYVEQKLQAAGYTVTRQTCTSCAGRTQNLIAEWPKGDANQVLMLGAHLDSVSAGPGINDNGSGSASILEVALTLARTDPAMAERVRFAWWADEESGMRGSRFYVSSLSSADRTKIKTYLNFDMIGSKNWGYFVYDDVASVKAVFDEYFTSVGIQTEGDSEGDGRSDHASFKSAGIPVGGLATGAGDVKTAAQQQKWGGTAGAAFDNCYHRSCDTVSNIPDTPLERNSDAIGYAVWKLATT</sequence>
<dbReference type="GO" id="GO:0004222">
    <property type="term" value="F:metalloendopeptidase activity"/>
    <property type="evidence" value="ECO:0007669"/>
    <property type="project" value="InterPro"/>
</dbReference>
<reference evidence="14 15" key="1">
    <citation type="submission" date="2016-10" db="EMBL/GenBank/DDBJ databases">
        <authorList>
            <person name="de Groot N.N."/>
        </authorList>
    </citation>
    <scope>NUCLEOTIDE SEQUENCE [LARGE SCALE GENOMIC DNA]</scope>
    <source>
        <strain evidence="14 15">DSM 44993</strain>
    </source>
</reference>